<dbReference type="Proteomes" id="UP001341840">
    <property type="component" value="Unassembled WGS sequence"/>
</dbReference>
<evidence type="ECO:0000313" key="3">
    <source>
        <dbReference type="Proteomes" id="UP001341840"/>
    </source>
</evidence>
<name>A0ABU6XR01_9FABA</name>
<evidence type="ECO:0000256" key="1">
    <source>
        <dbReference type="SAM" id="MobiDB-lite"/>
    </source>
</evidence>
<evidence type="ECO:0000313" key="2">
    <source>
        <dbReference type="EMBL" id="MED6199325.1"/>
    </source>
</evidence>
<gene>
    <name evidence="2" type="ORF">PIB30_074918</name>
</gene>
<accession>A0ABU6XR01</accession>
<proteinExistence type="predicted"/>
<feature type="compositionally biased region" description="Polar residues" evidence="1">
    <location>
        <begin position="8"/>
        <end position="22"/>
    </location>
</feature>
<organism evidence="2 3">
    <name type="scientific">Stylosanthes scabra</name>
    <dbReference type="NCBI Taxonomy" id="79078"/>
    <lineage>
        <taxon>Eukaryota</taxon>
        <taxon>Viridiplantae</taxon>
        <taxon>Streptophyta</taxon>
        <taxon>Embryophyta</taxon>
        <taxon>Tracheophyta</taxon>
        <taxon>Spermatophyta</taxon>
        <taxon>Magnoliopsida</taxon>
        <taxon>eudicotyledons</taxon>
        <taxon>Gunneridae</taxon>
        <taxon>Pentapetalae</taxon>
        <taxon>rosids</taxon>
        <taxon>fabids</taxon>
        <taxon>Fabales</taxon>
        <taxon>Fabaceae</taxon>
        <taxon>Papilionoideae</taxon>
        <taxon>50 kb inversion clade</taxon>
        <taxon>dalbergioids sensu lato</taxon>
        <taxon>Dalbergieae</taxon>
        <taxon>Pterocarpus clade</taxon>
        <taxon>Stylosanthes</taxon>
    </lineage>
</organism>
<sequence>MPPIVIPSASSGAVLSPASTTVPPKESTPPIVLQSAGVGPSTTALPPKVIPSAPAGSVVSPASATVPSKSISMVSAGSVMAPAPALVYASAPSTTVVNSAASPSTEQASELPVFNLLSNPVVGPLQQVHGPTKV</sequence>
<dbReference type="EMBL" id="JASCZI010212391">
    <property type="protein sequence ID" value="MED6199325.1"/>
    <property type="molecule type" value="Genomic_DNA"/>
</dbReference>
<keyword evidence="3" id="KW-1185">Reference proteome</keyword>
<reference evidence="2 3" key="1">
    <citation type="journal article" date="2023" name="Plants (Basel)">
        <title>Bridging the Gap: Combining Genomics and Transcriptomics Approaches to Understand Stylosanthes scabra, an Orphan Legume from the Brazilian Caatinga.</title>
        <authorList>
            <person name="Ferreira-Neto J.R.C."/>
            <person name="da Silva M.D."/>
            <person name="Binneck E."/>
            <person name="de Melo N.F."/>
            <person name="da Silva R.H."/>
            <person name="de Melo A.L.T.M."/>
            <person name="Pandolfi V."/>
            <person name="Bustamante F.O."/>
            <person name="Brasileiro-Vidal A.C."/>
            <person name="Benko-Iseppon A.M."/>
        </authorList>
    </citation>
    <scope>NUCLEOTIDE SEQUENCE [LARGE SCALE GENOMIC DNA]</scope>
    <source>
        <tissue evidence="2">Leaves</tissue>
    </source>
</reference>
<comment type="caution">
    <text evidence="2">The sequence shown here is derived from an EMBL/GenBank/DDBJ whole genome shotgun (WGS) entry which is preliminary data.</text>
</comment>
<feature type="region of interest" description="Disordered" evidence="1">
    <location>
        <begin position="1"/>
        <end position="45"/>
    </location>
</feature>
<protein>
    <submittedName>
        <fullName evidence="2">Uncharacterized protein</fullName>
    </submittedName>
</protein>